<reference evidence="1 2" key="1">
    <citation type="journal article" date="2018" name="PLoS Genet.">
        <title>Population sequencing reveals clonal diversity and ancestral inbreeding in the grapevine cultivar Chardonnay.</title>
        <authorList>
            <person name="Roach M.J."/>
            <person name="Johnson D.L."/>
            <person name="Bohlmann J."/>
            <person name="van Vuuren H.J."/>
            <person name="Jones S.J."/>
            <person name="Pretorius I.S."/>
            <person name="Schmidt S.A."/>
            <person name="Borneman A.R."/>
        </authorList>
    </citation>
    <scope>NUCLEOTIDE SEQUENCE [LARGE SCALE GENOMIC DNA]</scope>
    <source>
        <strain evidence="2">cv. Chardonnay</strain>
        <tissue evidence="1">Leaf</tissue>
    </source>
</reference>
<protein>
    <submittedName>
        <fullName evidence="1">Uncharacterized protein</fullName>
    </submittedName>
</protein>
<dbReference type="Gene3D" id="3.20.20.80">
    <property type="entry name" value="Glycosidases"/>
    <property type="match status" value="1"/>
</dbReference>
<proteinExistence type="predicted"/>
<dbReference type="InterPro" id="IPR017853">
    <property type="entry name" value="GH"/>
</dbReference>
<sequence length="54" mass="6252">MVGVKGVSYDGRPLIVNGKRELLFSGSIHYPRSIPEDHMKRFTRMIIDMMSKEK</sequence>
<dbReference type="Proteomes" id="UP000288805">
    <property type="component" value="Unassembled WGS sequence"/>
</dbReference>
<organism evidence="1 2">
    <name type="scientific">Vitis vinifera</name>
    <name type="common">Grape</name>
    <dbReference type="NCBI Taxonomy" id="29760"/>
    <lineage>
        <taxon>Eukaryota</taxon>
        <taxon>Viridiplantae</taxon>
        <taxon>Streptophyta</taxon>
        <taxon>Embryophyta</taxon>
        <taxon>Tracheophyta</taxon>
        <taxon>Spermatophyta</taxon>
        <taxon>Magnoliopsida</taxon>
        <taxon>eudicotyledons</taxon>
        <taxon>Gunneridae</taxon>
        <taxon>Pentapetalae</taxon>
        <taxon>rosids</taxon>
        <taxon>Vitales</taxon>
        <taxon>Vitaceae</taxon>
        <taxon>Viteae</taxon>
        <taxon>Vitis</taxon>
    </lineage>
</organism>
<dbReference type="AlphaFoldDB" id="A0A438EVI9"/>
<evidence type="ECO:0000313" key="2">
    <source>
        <dbReference type="Proteomes" id="UP000288805"/>
    </source>
</evidence>
<dbReference type="EMBL" id="QGNW01001179">
    <property type="protein sequence ID" value="RVW51729.1"/>
    <property type="molecule type" value="Genomic_DNA"/>
</dbReference>
<dbReference type="SUPFAM" id="SSF51445">
    <property type="entry name" value="(Trans)glycosidases"/>
    <property type="match status" value="1"/>
</dbReference>
<evidence type="ECO:0000313" key="1">
    <source>
        <dbReference type="EMBL" id="RVW51729.1"/>
    </source>
</evidence>
<gene>
    <name evidence="1" type="ORF">CK203_066639</name>
</gene>
<accession>A0A438EVI9</accession>
<comment type="caution">
    <text evidence="1">The sequence shown here is derived from an EMBL/GenBank/DDBJ whole genome shotgun (WGS) entry which is preliminary data.</text>
</comment>
<name>A0A438EVI9_VITVI</name>